<dbReference type="Pfam" id="PF08402">
    <property type="entry name" value="TOBE_2"/>
    <property type="match status" value="1"/>
</dbReference>
<dbReference type="CDD" id="cd03300">
    <property type="entry name" value="ABC_PotA_N"/>
    <property type="match status" value="1"/>
</dbReference>
<keyword evidence="1" id="KW-0813">Transport</keyword>
<evidence type="ECO:0000256" key="6">
    <source>
        <dbReference type="ARBA" id="ARBA00022967"/>
    </source>
</evidence>
<dbReference type="InterPro" id="IPR013611">
    <property type="entry name" value="Transp-assoc_OB_typ2"/>
</dbReference>
<dbReference type="InterPro" id="IPR003593">
    <property type="entry name" value="AAA+_ATPase"/>
</dbReference>
<dbReference type="InterPro" id="IPR017879">
    <property type="entry name" value="PotA_ATP-bd"/>
</dbReference>
<dbReference type="InterPro" id="IPR008995">
    <property type="entry name" value="Mo/tungstate-bd_C_term_dom"/>
</dbReference>
<protein>
    <submittedName>
        <fullName evidence="9">Fe3+/spermidine/putrescine ABC transporter ATP-binding protein</fullName>
    </submittedName>
</protein>
<name>A0A5E4U436_9BURK</name>
<evidence type="ECO:0000256" key="7">
    <source>
        <dbReference type="ARBA" id="ARBA00023136"/>
    </source>
</evidence>
<keyword evidence="5 9" id="KW-0067">ATP-binding</keyword>
<dbReference type="InterPro" id="IPR003439">
    <property type="entry name" value="ABC_transporter-like_ATP-bd"/>
</dbReference>
<evidence type="ECO:0000256" key="3">
    <source>
        <dbReference type="ARBA" id="ARBA00022519"/>
    </source>
</evidence>
<dbReference type="SUPFAM" id="SSF52540">
    <property type="entry name" value="P-loop containing nucleoside triphosphate hydrolases"/>
    <property type="match status" value="1"/>
</dbReference>
<evidence type="ECO:0000256" key="2">
    <source>
        <dbReference type="ARBA" id="ARBA00022475"/>
    </source>
</evidence>
<dbReference type="InterPro" id="IPR050093">
    <property type="entry name" value="ABC_SmlMolc_Importer"/>
</dbReference>
<feature type="domain" description="ABC transporter" evidence="8">
    <location>
        <begin position="5"/>
        <end position="235"/>
    </location>
</feature>
<dbReference type="GO" id="GO:0043190">
    <property type="term" value="C:ATP-binding cassette (ABC) transporter complex"/>
    <property type="evidence" value="ECO:0007669"/>
    <property type="project" value="InterPro"/>
</dbReference>
<evidence type="ECO:0000259" key="8">
    <source>
        <dbReference type="PROSITE" id="PS50893"/>
    </source>
</evidence>
<dbReference type="AlphaFoldDB" id="A0A5E4U436"/>
<gene>
    <name evidence="9" type="ORF">PIN31115_01693</name>
</gene>
<dbReference type="InterPro" id="IPR017871">
    <property type="entry name" value="ABC_transporter-like_CS"/>
</dbReference>
<dbReference type="GO" id="GO:0005524">
    <property type="term" value="F:ATP binding"/>
    <property type="evidence" value="ECO:0007669"/>
    <property type="project" value="UniProtKB-KW"/>
</dbReference>
<accession>A0A5E4U436</accession>
<evidence type="ECO:0000256" key="4">
    <source>
        <dbReference type="ARBA" id="ARBA00022741"/>
    </source>
</evidence>
<dbReference type="SUPFAM" id="SSF50331">
    <property type="entry name" value="MOP-like"/>
    <property type="match status" value="1"/>
</dbReference>
<dbReference type="RefSeq" id="WP_150683681.1">
    <property type="nucleotide sequence ID" value="NZ_CABPSI010000002.1"/>
</dbReference>
<proteinExistence type="predicted"/>
<dbReference type="PANTHER" id="PTHR42781">
    <property type="entry name" value="SPERMIDINE/PUTRESCINE IMPORT ATP-BINDING PROTEIN POTA"/>
    <property type="match status" value="1"/>
</dbReference>
<evidence type="ECO:0000256" key="1">
    <source>
        <dbReference type="ARBA" id="ARBA00022448"/>
    </source>
</evidence>
<dbReference type="PANTHER" id="PTHR42781:SF4">
    <property type="entry name" value="SPERMIDINE_PUTRESCINE IMPORT ATP-BINDING PROTEIN POTA"/>
    <property type="match status" value="1"/>
</dbReference>
<dbReference type="FunFam" id="3.40.50.300:FF:000133">
    <property type="entry name" value="Spermidine/putrescine import ATP-binding protein PotA"/>
    <property type="match status" value="1"/>
</dbReference>
<dbReference type="InterPro" id="IPR027417">
    <property type="entry name" value="P-loop_NTPase"/>
</dbReference>
<keyword evidence="2" id="KW-1003">Cell membrane</keyword>
<dbReference type="EMBL" id="CABPSI010000002">
    <property type="protein sequence ID" value="VVD92919.1"/>
    <property type="molecule type" value="Genomic_DNA"/>
</dbReference>
<organism evidence="9 10">
    <name type="scientific">Pandoraea iniqua</name>
    <dbReference type="NCBI Taxonomy" id="2508288"/>
    <lineage>
        <taxon>Bacteria</taxon>
        <taxon>Pseudomonadati</taxon>
        <taxon>Pseudomonadota</taxon>
        <taxon>Betaproteobacteria</taxon>
        <taxon>Burkholderiales</taxon>
        <taxon>Burkholderiaceae</taxon>
        <taxon>Pandoraea</taxon>
    </lineage>
</organism>
<dbReference type="PROSITE" id="PS00211">
    <property type="entry name" value="ABC_TRANSPORTER_1"/>
    <property type="match status" value="1"/>
</dbReference>
<keyword evidence="7" id="KW-0472">Membrane</keyword>
<dbReference type="Gene3D" id="3.40.50.300">
    <property type="entry name" value="P-loop containing nucleotide triphosphate hydrolases"/>
    <property type="match status" value="1"/>
</dbReference>
<evidence type="ECO:0000256" key="5">
    <source>
        <dbReference type="ARBA" id="ARBA00022840"/>
    </source>
</evidence>
<dbReference type="GO" id="GO:0016887">
    <property type="term" value="F:ATP hydrolysis activity"/>
    <property type="evidence" value="ECO:0007669"/>
    <property type="project" value="InterPro"/>
</dbReference>
<keyword evidence="10" id="KW-1185">Reference proteome</keyword>
<sequence>MTALLSLDAVSKRFGGYQALYRISLDVRQGEFIALLGPSGCGKTTLLRAIAGFQTPDSGRIAIDGEDVTQLPPYRRPLNTVFQQYALFPHLRVLENVAFGPRRQGVARDEAAKRSREALAMVGLENFGERYPRELSGGQQQRVALARAIVNRPKLLLLDEPLSALDMKLRKRMQLELKHLQEKLGIAFVFVTHDQEEAMTMADRIVVMNAGRIEQVGTGIDIYRRPATRFVTEFIGDANMIAFDVRDGALHLDMATPAQWPVAATVPGRGVAVLRPEHLHVVADAANASQDAATCRLRGVLADIVDIGSHAVLYADVGAHRLVARTTSGIAATLRAGAPVHFGFDPADVHLIGDAA</sequence>
<dbReference type="SMART" id="SM00382">
    <property type="entry name" value="AAA"/>
    <property type="match status" value="1"/>
</dbReference>
<keyword evidence="4" id="KW-0547">Nucleotide-binding</keyword>
<keyword evidence="3" id="KW-0997">Cell inner membrane</keyword>
<dbReference type="Pfam" id="PF00005">
    <property type="entry name" value="ABC_tran"/>
    <property type="match status" value="1"/>
</dbReference>
<evidence type="ECO:0000313" key="10">
    <source>
        <dbReference type="Proteomes" id="UP000333828"/>
    </source>
</evidence>
<dbReference type="PROSITE" id="PS50893">
    <property type="entry name" value="ABC_TRANSPORTER_2"/>
    <property type="match status" value="1"/>
</dbReference>
<dbReference type="Proteomes" id="UP000333828">
    <property type="component" value="Unassembled WGS sequence"/>
</dbReference>
<dbReference type="GO" id="GO:0015594">
    <property type="term" value="F:ABC-type putrescine transporter activity"/>
    <property type="evidence" value="ECO:0007669"/>
    <property type="project" value="InterPro"/>
</dbReference>
<dbReference type="Gene3D" id="2.40.50.100">
    <property type="match status" value="1"/>
</dbReference>
<keyword evidence="6" id="KW-1278">Translocase</keyword>
<reference evidence="9 10" key="1">
    <citation type="submission" date="2019-08" db="EMBL/GenBank/DDBJ databases">
        <authorList>
            <person name="Peeters C."/>
        </authorList>
    </citation>
    <scope>NUCLEOTIDE SEQUENCE [LARGE SCALE GENOMIC DNA]</scope>
    <source>
        <strain evidence="9 10">LMG 31115</strain>
    </source>
</reference>
<evidence type="ECO:0000313" key="9">
    <source>
        <dbReference type="EMBL" id="VVD92919.1"/>
    </source>
</evidence>